<evidence type="ECO:0000313" key="2">
    <source>
        <dbReference type="EMBL" id="KAL0952457.1"/>
    </source>
</evidence>
<dbReference type="EMBL" id="JASNQZ010000010">
    <property type="protein sequence ID" value="KAL0952457.1"/>
    <property type="molecule type" value="Genomic_DNA"/>
</dbReference>
<evidence type="ECO:0000313" key="3">
    <source>
        <dbReference type="Proteomes" id="UP001556367"/>
    </source>
</evidence>
<name>A0ABR3JAE5_9AGAR</name>
<feature type="region of interest" description="Disordered" evidence="1">
    <location>
        <begin position="546"/>
        <end position="581"/>
    </location>
</feature>
<feature type="compositionally biased region" description="Low complexity" evidence="1">
    <location>
        <begin position="572"/>
        <end position="581"/>
    </location>
</feature>
<gene>
    <name evidence="2" type="ORF">HGRIS_006725</name>
</gene>
<dbReference type="Gene3D" id="1.25.40.10">
    <property type="entry name" value="Tetratricopeptide repeat domain"/>
    <property type="match status" value="1"/>
</dbReference>
<protein>
    <submittedName>
        <fullName evidence="2">Uncharacterized protein</fullName>
    </submittedName>
</protein>
<organism evidence="2 3">
    <name type="scientific">Hohenbuehelia grisea</name>
    <dbReference type="NCBI Taxonomy" id="104357"/>
    <lineage>
        <taxon>Eukaryota</taxon>
        <taxon>Fungi</taxon>
        <taxon>Dikarya</taxon>
        <taxon>Basidiomycota</taxon>
        <taxon>Agaricomycotina</taxon>
        <taxon>Agaricomycetes</taxon>
        <taxon>Agaricomycetidae</taxon>
        <taxon>Agaricales</taxon>
        <taxon>Pleurotineae</taxon>
        <taxon>Pleurotaceae</taxon>
        <taxon>Hohenbuehelia</taxon>
    </lineage>
</organism>
<dbReference type="PANTHER" id="PTHR47938">
    <property type="entry name" value="RESPIRATORY COMPLEX I CHAPERONE (CIA84), PUTATIVE (AFU_ORTHOLOGUE AFUA_2G06020)-RELATED"/>
    <property type="match status" value="1"/>
</dbReference>
<proteinExistence type="predicted"/>
<dbReference type="InterPro" id="IPR011990">
    <property type="entry name" value="TPR-like_helical_dom_sf"/>
</dbReference>
<evidence type="ECO:0000256" key="1">
    <source>
        <dbReference type="SAM" id="MobiDB-lite"/>
    </source>
</evidence>
<feature type="region of interest" description="Disordered" evidence="1">
    <location>
        <begin position="155"/>
        <end position="198"/>
    </location>
</feature>
<sequence>MHSSLLLPSTLLDLTFSRISTKLQPQRAARHPSAARMMHQAALALKPDPQNAMLANSHPQAFGRQKRRTVKGGLAVRRTMTPRTGELEQRVKALEVASVAEESVVESPLLSEEELLGLYQDLLEIPPVIAKPAASTEAELAREKTDIQVVEELDRRLGHSATPENESSPTPITDLLRSQQEGPSEVVRDQASNPPQASCLELSQPYQRILARTQALLDQIESTQAKTATQSSVSIGVLSSKECEALTRVCIEVGDGKAAESSLLLMKRLDIPLPEDLVNGIMNMYTIRGQVEQLESFLARILTGPPTPLQRHLHVGAHLNATSSEHVPISALLVLHQYEDQSFPAPIQSYTSTITRLFRVSSVPARAQAWDLFSHMRYAAHPKPDEKLYSLMIRACASPLVPGAYEPERALDLWTEMTVEQEIEPTVGAYNAVILACARSGRKAYVNEAFRLAKQMLDSHRDAFGYSQFYPDGNTFRALLEGAKRIGDLARARWILAEMVRNSSATQSATSLQVNEEVMMHVFHAYASYKPPFKRAEVTLVKDLPSEPVNDSVAPSEASADPSPKPPTEHQSSPSFAAAPPQSRAEVVAEAAFLFTRILEDKGLLGGADHDLDTEETKSDGKLRHVQLTTRLLNSYLSVYYRHAWLGKSRELFDTIFEQYGVERDSRSYVEALERCANSKRGTERQVAREWADSLWSRWESMESSMREASLKTGRLPNARLIERARIAKIRILALCDDLDRALEHVHSFFQLYPPSSLRGAPPKPQWRSTSTALKDSRPLVRLTSSVEIPDDTVPPLLTFDDLEILHHRLVAAGRELEVGKLKYMSKAYEFALRARRDAALHARPEP</sequence>
<keyword evidence="3" id="KW-1185">Reference proteome</keyword>
<accession>A0ABR3JAE5</accession>
<feature type="compositionally biased region" description="Polar residues" evidence="1">
    <location>
        <begin position="162"/>
        <end position="182"/>
    </location>
</feature>
<dbReference type="Proteomes" id="UP001556367">
    <property type="component" value="Unassembled WGS sequence"/>
</dbReference>
<reference evidence="3" key="1">
    <citation type="submission" date="2024-06" db="EMBL/GenBank/DDBJ databases">
        <title>Multi-omics analyses provide insights into the biosynthesis of the anticancer antibiotic pleurotin in Hohenbuehelia grisea.</title>
        <authorList>
            <person name="Weaver J.A."/>
            <person name="Alberti F."/>
        </authorList>
    </citation>
    <scope>NUCLEOTIDE SEQUENCE [LARGE SCALE GENOMIC DNA]</scope>
    <source>
        <strain evidence="3">T-177</strain>
    </source>
</reference>
<dbReference type="PANTHER" id="PTHR47938:SF35">
    <property type="entry name" value="PENTATRICOPEPTIDE REPEAT-CONTAINING PROTEIN 4, MITOCHONDRIAL-RELATED"/>
    <property type="match status" value="1"/>
</dbReference>
<comment type="caution">
    <text evidence="2">The sequence shown here is derived from an EMBL/GenBank/DDBJ whole genome shotgun (WGS) entry which is preliminary data.</text>
</comment>